<accession>A0ACB9BBV1</accession>
<organism evidence="1 2">
    <name type="scientific">Arctium lappa</name>
    <name type="common">Greater burdock</name>
    <name type="synonym">Lappa major</name>
    <dbReference type="NCBI Taxonomy" id="4217"/>
    <lineage>
        <taxon>Eukaryota</taxon>
        <taxon>Viridiplantae</taxon>
        <taxon>Streptophyta</taxon>
        <taxon>Embryophyta</taxon>
        <taxon>Tracheophyta</taxon>
        <taxon>Spermatophyta</taxon>
        <taxon>Magnoliopsida</taxon>
        <taxon>eudicotyledons</taxon>
        <taxon>Gunneridae</taxon>
        <taxon>Pentapetalae</taxon>
        <taxon>asterids</taxon>
        <taxon>campanulids</taxon>
        <taxon>Asterales</taxon>
        <taxon>Asteraceae</taxon>
        <taxon>Carduoideae</taxon>
        <taxon>Cardueae</taxon>
        <taxon>Arctiinae</taxon>
        <taxon>Arctium</taxon>
    </lineage>
</organism>
<reference evidence="2" key="1">
    <citation type="journal article" date="2022" name="Mol. Ecol. Resour.">
        <title>The genomes of chicory, endive, great burdock and yacon provide insights into Asteraceae palaeo-polyploidization history and plant inulin production.</title>
        <authorList>
            <person name="Fan W."/>
            <person name="Wang S."/>
            <person name="Wang H."/>
            <person name="Wang A."/>
            <person name="Jiang F."/>
            <person name="Liu H."/>
            <person name="Zhao H."/>
            <person name="Xu D."/>
            <person name="Zhang Y."/>
        </authorList>
    </citation>
    <scope>NUCLEOTIDE SEQUENCE [LARGE SCALE GENOMIC DNA]</scope>
    <source>
        <strain evidence="2">cv. Niubang</strain>
    </source>
</reference>
<proteinExistence type="predicted"/>
<reference evidence="1 2" key="2">
    <citation type="journal article" date="2022" name="Mol. Ecol. Resour.">
        <title>The genomes of chicory, endive, great burdock and yacon provide insights into Asteraceae paleo-polyploidization history and plant inulin production.</title>
        <authorList>
            <person name="Fan W."/>
            <person name="Wang S."/>
            <person name="Wang H."/>
            <person name="Wang A."/>
            <person name="Jiang F."/>
            <person name="Liu H."/>
            <person name="Zhao H."/>
            <person name="Xu D."/>
            <person name="Zhang Y."/>
        </authorList>
    </citation>
    <scope>NUCLEOTIDE SEQUENCE [LARGE SCALE GENOMIC DNA]</scope>
    <source>
        <strain evidence="2">cv. Niubang</strain>
    </source>
</reference>
<keyword evidence="2" id="KW-1185">Reference proteome</keyword>
<dbReference type="EMBL" id="CM042052">
    <property type="protein sequence ID" value="KAI3719548.1"/>
    <property type="molecule type" value="Genomic_DNA"/>
</dbReference>
<evidence type="ECO:0000313" key="1">
    <source>
        <dbReference type="EMBL" id="KAI3719548.1"/>
    </source>
</evidence>
<name>A0ACB9BBV1_ARCLA</name>
<evidence type="ECO:0000313" key="2">
    <source>
        <dbReference type="Proteomes" id="UP001055879"/>
    </source>
</evidence>
<dbReference type="Proteomes" id="UP001055879">
    <property type="component" value="Linkage Group LG06"/>
</dbReference>
<sequence>MSVRAIVKTLTDTDTSYNGVIILPKNSTEEHFISYMDESLRRIVFEEKEALEVLLYSEASGFTGTVVFTKYRDTFMFKKCSNFFKASNLKTGDKVEFYLRGIVGKSMHVEFQQIRSV</sequence>
<protein>
    <submittedName>
        <fullName evidence="1">Uncharacterized protein</fullName>
    </submittedName>
</protein>
<gene>
    <name evidence="1" type="ORF">L6452_20450</name>
</gene>
<comment type="caution">
    <text evidence="1">The sequence shown here is derived from an EMBL/GenBank/DDBJ whole genome shotgun (WGS) entry which is preliminary data.</text>
</comment>